<dbReference type="KEGG" id="mmor:MMOR_12910"/>
<reference evidence="1 2" key="1">
    <citation type="journal article" date="2019" name="Emerg. Microbes Infect.">
        <title>Comprehensive subspecies identification of 175 nontuberculous mycobacteria species based on 7547 genomic profiles.</title>
        <authorList>
            <person name="Matsumoto Y."/>
            <person name="Kinjo T."/>
            <person name="Motooka D."/>
            <person name="Nabeya D."/>
            <person name="Jung N."/>
            <person name="Uechi K."/>
            <person name="Horii T."/>
            <person name="Iida T."/>
            <person name="Fujita J."/>
            <person name="Nakamura S."/>
        </authorList>
    </citation>
    <scope>NUCLEOTIDE SEQUENCE [LARGE SCALE GENOMIC DNA]</scope>
    <source>
        <strain evidence="1 2">JCM 6375</strain>
    </source>
</reference>
<dbReference type="Proteomes" id="UP000466681">
    <property type="component" value="Chromosome"/>
</dbReference>
<gene>
    <name evidence="1" type="ORF">MMOR_12910</name>
</gene>
<evidence type="ECO:0000313" key="2">
    <source>
        <dbReference type="Proteomes" id="UP000466681"/>
    </source>
</evidence>
<protein>
    <submittedName>
        <fullName evidence="1">Uncharacterized protein</fullName>
    </submittedName>
</protein>
<dbReference type="EMBL" id="AP022560">
    <property type="protein sequence ID" value="BBX00355.1"/>
    <property type="molecule type" value="Genomic_DNA"/>
</dbReference>
<sequence length="122" mass="13786">MAEAGVWVVWGIPTRGREVQALEFLKDKLTGYLQELVREGRIERFDAAILKPQSDQLGGFVLIQGTRQQIDSLHQDKQFETYAFEVQAIADHVNIIEAWVGDGLQYAFGLYEDALREAGLMS</sequence>
<organism evidence="1 2">
    <name type="scientific">Mycolicibacterium moriokaense</name>
    <dbReference type="NCBI Taxonomy" id="39691"/>
    <lineage>
        <taxon>Bacteria</taxon>
        <taxon>Bacillati</taxon>
        <taxon>Actinomycetota</taxon>
        <taxon>Actinomycetes</taxon>
        <taxon>Mycobacteriales</taxon>
        <taxon>Mycobacteriaceae</taxon>
        <taxon>Mycolicibacterium</taxon>
    </lineage>
</organism>
<dbReference type="RefSeq" id="WP_083153531.1">
    <property type="nucleotide sequence ID" value="NZ_AP022560.1"/>
</dbReference>
<evidence type="ECO:0000313" key="1">
    <source>
        <dbReference type="EMBL" id="BBX00355.1"/>
    </source>
</evidence>
<proteinExistence type="predicted"/>
<accession>A0AAD1H7X8</accession>
<keyword evidence="2" id="KW-1185">Reference proteome</keyword>
<name>A0AAD1H7X8_9MYCO</name>
<dbReference type="AlphaFoldDB" id="A0AAD1H7X8"/>